<evidence type="ECO:0000313" key="2">
    <source>
        <dbReference type="EMBL" id="KAK2892512.1"/>
    </source>
</evidence>
<sequence length="133" mass="15022">MSVSLKELCQMVNVPYDQARALIDSDSSDGESEEREEATVVDTVVHADCVGGLEGEEASQLASEQVQSDTEEAVKVMVYILRKMNQNDLAEQLENEYKQAAEEHEVALHDYTEISLRLKKKLKEDYQRILVDS</sequence>
<accession>A0AA88PPD1</accession>
<organism evidence="2 3">
    <name type="scientific">Cirrhinus molitorella</name>
    <name type="common">mud carp</name>
    <dbReference type="NCBI Taxonomy" id="172907"/>
    <lineage>
        <taxon>Eukaryota</taxon>
        <taxon>Metazoa</taxon>
        <taxon>Chordata</taxon>
        <taxon>Craniata</taxon>
        <taxon>Vertebrata</taxon>
        <taxon>Euteleostomi</taxon>
        <taxon>Actinopterygii</taxon>
        <taxon>Neopterygii</taxon>
        <taxon>Teleostei</taxon>
        <taxon>Ostariophysi</taxon>
        <taxon>Cypriniformes</taxon>
        <taxon>Cyprinidae</taxon>
        <taxon>Labeoninae</taxon>
        <taxon>Labeonini</taxon>
        <taxon>Cirrhinus</taxon>
    </lineage>
</organism>
<dbReference type="Proteomes" id="UP001187343">
    <property type="component" value="Unassembled WGS sequence"/>
</dbReference>
<proteinExistence type="predicted"/>
<reference evidence="2" key="1">
    <citation type="submission" date="2023-08" db="EMBL/GenBank/DDBJ databases">
        <title>Chromosome-level Genome Assembly of mud carp (Cirrhinus molitorella).</title>
        <authorList>
            <person name="Liu H."/>
        </authorList>
    </citation>
    <scope>NUCLEOTIDE SEQUENCE</scope>
    <source>
        <strain evidence="2">Prfri</strain>
        <tissue evidence="2">Muscle</tissue>
    </source>
</reference>
<dbReference type="AlphaFoldDB" id="A0AA88PPD1"/>
<dbReference type="SUPFAM" id="SSF47986">
    <property type="entry name" value="DEATH domain"/>
    <property type="match status" value="1"/>
</dbReference>
<evidence type="ECO:0000256" key="1">
    <source>
        <dbReference type="SAM" id="Coils"/>
    </source>
</evidence>
<name>A0AA88PPD1_9TELE</name>
<dbReference type="InterPro" id="IPR011029">
    <property type="entry name" value="DEATH-like_dom_sf"/>
</dbReference>
<dbReference type="EMBL" id="JAUYZG010000012">
    <property type="protein sequence ID" value="KAK2892512.1"/>
    <property type="molecule type" value="Genomic_DNA"/>
</dbReference>
<keyword evidence="1" id="KW-0175">Coiled coil</keyword>
<dbReference type="Gene3D" id="1.10.533.10">
    <property type="entry name" value="Death Domain, Fas"/>
    <property type="match status" value="1"/>
</dbReference>
<feature type="coiled-coil region" evidence="1">
    <location>
        <begin position="83"/>
        <end position="110"/>
    </location>
</feature>
<comment type="caution">
    <text evidence="2">The sequence shown here is derived from an EMBL/GenBank/DDBJ whole genome shotgun (WGS) entry which is preliminary data.</text>
</comment>
<gene>
    <name evidence="2" type="ORF">Q8A67_012500</name>
</gene>
<keyword evidence="3" id="KW-1185">Reference proteome</keyword>
<protein>
    <submittedName>
        <fullName evidence="2">Uncharacterized protein</fullName>
    </submittedName>
</protein>
<evidence type="ECO:0000313" key="3">
    <source>
        <dbReference type="Proteomes" id="UP001187343"/>
    </source>
</evidence>